<proteinExistence type="predicted"/>
<evidence type="ECO:0000256" key="1">
    <source>
        <dbReference type="SAM" id="MobiDB-lite"/>
    </source>
</evidence>
<evidence type="ECO:0000313" key="4">
    <source>
        <dbReference type="Proteomes" id="UP001307889"/>
    </source>
</evidence>
<feature type="compositionally biased region" description="Low complexity" evidence="1">
    <location>
        <begin position="76"/>
        <end position="97"/>
    </location>
</feature>
<keyword evidence="4" id="KW-1185">Reference proteome</keyword>
<accession>A0ABN7AML3</accession>
<evidence type="ECO:0000256" key="2">
    <source>
        <dbReference type="SAM" id="SignalP"/>
    </source>
</evidence>
<dbReference type="Proteomes" id="UP001307889">
    <property type="component" value="Chromosome 3"/>
</dbReference>
<organism evidence="3 4">
    <name type="scientific">Nesidiocoris tenuis</name>
    <dbReference type="NCBI Taxonomy" id="355587"/>
    <lineage>
        <taxon>Eukaryota</taxon>
        <taxon>Metazoa</taxon>
        <taxon>Ecdysozoa</taxon>
        <taxon>Arthropoda</taxon>
        <taxon>Hexapoda</taxon>
        <taxon>Insecta</taxon>
        <taxon>Pterygota</taxon>
        <taxon>Neoptera</taxon>
        <taxon>Paraneoptera</taxon>
        <taxon>Hemiptera</taxon>
        <taxon>Heteroptera</taxon>
        <taxon>Panheteroptera</taxon>
        <taxon>Cimicomorpha</taxon>
        <taxon>Miridae</taxon>
        <taxon>Dicyphina</taxon>
        <taxon>Nesidiocoris</taxon>
    </lineage>
</organism>
<protein>
    <submittedName>
        <fullName evidence="3">Uncharacterized protein</fullName>
    </submittedName>
</protein>
<dbReference type="EMBL" id="AP028911">
    <property type="protein sequence ID" value="BES92131.1"/>
    <property type="molecule type" value="Genomic_DNA"/>
</dbReference>
<feature type="chain" id="PRO_5046727428" evidence="2">
    <location>
        <begin position="17"/>
        <end position="119"/>
    </location>
</feature>
<feature type="region of interest" description="Disordered" evidence="1">
    <location>
        <begin position="73"/>
        <end position="97"/>
    </location>
</feature>
<name>A0ABN7AML3_9HEMI</name>
<feature type="signal peptide" evidence="2">
    <location>
        <begin position="1"/>
        <end position="16"/>
    </location>
</feature>
<sequence length="119" mass="12410">MMKLLLLFALAAFVAGAEIKKDRPSPQPVNPSVCVNKLGDKPDSNCACKVFIRGNTPEPSYYLKWNCPNANPNKPQPTAAFAGPAPTPPTKSATTPGASLLKSGVGASTPKSVAFTVKV</sequence>
<reference evidence="3 4" key="1">
    <citation type="submission" date="2023-09" db="EMBL/GenBank/DDBJ databases">
        <title>Nesidiocoris tenuis whole genome shotgun sequence.</title>
        <authorList>
            <person name="Shibata T."/>
            <person name="Shimoda M."/>
            <person name="Kobayashi T."/>
            <person name="Uehara T."/>
        </authorList>
    </citation>
    <scope>NUCLEOTIDE SEQUENCE [LARGE SCALE GENOMIC DNA]</scope>
    <source>
        <strain evidence="3 4">Japan</strain>
    </source>
</reference>
<evidence type="ECO:0000313" key="3">
    <source>
        <dbReference type="EMBL" id="BES92131.1"/>
    </source>
</evidence>
<keyword evidence="2" id="KW-0732">Signal</keyword>
<gene>
    <name evidence="3" type="ORF">NTJ_04939</name>
</gene>